<keyword evidence="6" id="KW-0694">RNA-binding</keyword>
<keyword evidence="5" id="KW-0949">S-adenosyl-L-methionine</keyword>
<dbReference type="GO" id="GO:0008168">
    <property type="term" value="F:methyltransferase activity"/>
    <property type="evidence" value="ECO:0007669"/>
    <property type="project" value="UniProtKB-KW"/>
</dbReference>
<reference evidence="9 10" key="1">
    <citation type="submission" date="2015-07" db="EMBL/GenBank/DDBJ databases">
        <title>The genome of the fungus Escovopsis weberi, a specialized disease agent of ant agriculture.</title>
        <authorList>
            <person name="de Man T.J."/>
            <person name="Stajich J.E."/>
            <person name="Kubicek C.P."/>
            <person name="Chenthamara K."/>
            <person name="Atanasova L."/>
            <person name="Druzhinina I.S."/>
            <person name="Birnbaum S."/>
            <person name="Barribeau S.M."/>
            <person name="Teiling C."/>
            <person name="Suen G."/>
            <person name="Currie C."/>
            <person name="Gerardo N.M."/>
        </authorList>
    </citation>
    <scope>NUCLEOTIDE SEQUENCE [LARGE SCALE GENOMIC DNA]</scope>
</reference>
<dbReference type="InterPro" id="IPR001737">
    <property type="entry name" value="KsgA/Erm"/>
</dbReference>
<keyword evidence="4" id="KW-0808">Transferase</keyword>
<dbReference type="EMBL" id="LGSR01000026">
    <property type="protein sequence ID" value="KOS17319.1"/>
    <property type="molecule type" value="Genomic_DNA"/>
</dbReference>
<accession>A0A0M9VS51</accession>
<dbReference type="SUPFAM" id="SSF53335">
    <property type="entry name" value="S-adenosyl-L-methionine-dependent methyltransferases"/>
    <property type="match status" value="1"/>
</dbReference>
<dbReference type="Gene3D" id="1.10.8.100">
    <property type="entry name" value="Ribosomal RNA adenine dimethylase-like, domain 2"/>
    <property type="match status" value="1"/>
</dbReference>
<evidence type="ECO:0000256" key="4">
    <source>
        <dbReference type="ARBA" id="ARBA00022679"/>
    </source>
</evidence>
<feature type="region of interest" description="Disordered" evidence="8">
    <location>
        <begin position="358"/>
        <end position="378"/>
    </location>
</feature>
<evidence type="ECO:0000256" key="2">
    <source>
        <dbReference type="ARBA" id="ARBA00013836"/>
    </source>
</evidence>
<gene>
    <name evidence="9" type="ORF">ESCO_006436</name>
</gene>
<evidence type="ECO:0000313" key="9">
    <source>
        <dbReference type="EMBL" id="KOS17319.1"/>
    </source>
</evidence>
<comment type="subcellular location">
    <subcellularLocation>
        <location evidence="1">Mitochondrion</location>
    </subcellularLocation>
</comment>
<dbReference type="GO" id="GO:0034246">
    <property type="term" value="F:mitochondrial transcription factor activity"/>
    <property type="evidence" value="ECO:0007669"/>
    <property type="project" value="TreeGrafter"/>
</dbReference>
<evidence type="ECO:0000256" key="1">
    <source>
        <dbReference type="ARBA" id="ARBA00004173"/>
    </source>
</evidence>
<evidence type="ECO:0000256" key="6">
    <source>
        <dbReference type="ARBA" id="ARBA00022884"/>
    </source>
</evidence>
<evidence type="ECO:0000313" key="10">
    <source>
        <dbReference type="Proteomes" id="UP000053831"/>
    </source>
</evidence>
<organism evidence="9 10">
    <name type="scientific">Escovopsis weberi</name>
    <dbReference type="NCBI Taxonomy" id="150374"/>
    <lineage>
        <taxon>Eukaryota</taxon>
        <taxon>Fungi</taxon>
        <taxon>Dikarya</taxon>
        <taxon>Ascomycota</taxon>
        <taxon>Pezizomycotina</taxon>
        <taxon>Sordariomycetes</taxon>
        <taxon>Hypocreomycetidae</taxon>
        <taxon>Hypocreales</taxon>
        <taxon>Hypocreaceae</taxon>
        <taxon>Escovopsis</taxon>
    </lineage>
</organism>
<dbReference type="AlphaFoldDB" id="A0A0M9VS51"/>
<evidence type="ECO:0000256" key="3">
    <source>
        <dbReference type="ARBA" id="ARBA00022603"/>
    </source>
</evidence>
<dbReference type="GO" id="GO:0032259">
    <property type="term" value="P:methylation"/>
    <property type="evidence" value="ECO:0007669"/>
    <property type="project" value="UniProtKB-KW"/>
</dbReference>
<keyword evidence="10" id="KW-1185">Reference proteome</keyword>
<sequence>MLKRPRYGGITWPRPAAARPNQPAGAKAYATKANTDTLVAKGPVAKQLASTGIWKRLGGRKKANAPTAHEPRRVNIVSQKLCDDIIKYIGPSLERHRGCDLIDLNPGSGLWSRSLHEFLEPRKHVMMDHDAELYQPFLRDLLAKDTVHMIPKAGVLWKDLLEMTNAQLGHQAEIAKGEAPRRNDTLLVTANLSTFPKKPFLGFESVSTMVLYQLVSSIRTSSLFQRYGLVRMLVWINDDDKRRMLPRSLQRRKRSAFVAELACDWLHEVAGTEAEEEARHNLRDSWLNTESGYNTVLRMIENNQAMPPHRATRMYREAMQPGARELLGTRLAGVRTPTVSRPFRQELEDLEHELADDDAAGAEPAAASPSSPPPLLSPEARRLSYLRGRGRQEDRMGQLYLELLRERDAAIALYDAGGSPAAAAAFAAADAAWSARLDNLNKNTRNEFLMLRDGLHLFRQDPPALLWDRRAYEPLPAAADEFYPNAPTALLDIQPRAMPPLLRQYGPGSGDAGALSDVMLRSWFGQVTLPVQRAMENISGGFGEMAAQCPSLTDPLRGGSPLTGRGALTARAINTGQWEEIVKAWMAWPFRPSYSRLLSLSEDEAEFEEEDGAKQSVMGPTF</sequence>
<dbReference type="GO" id="GO:0003723">
    <property type="term" value="F:RNA binding"/>
    <property type="evidence" value="ECO:0007669"/>
    <property type="project" value="UniProtKB-KW"/>
</dbReference>
<dbReference type="InterPro" id="IPR029063">
    <property type="entry name" value="SAM-dependent_MTases_sf"/>
</dbReference>
<evidence type="ECO:0000256" key="7">
    <source>
        <dbReference type="ARBA" id="ARBA00024915"/>
    </source>
</evidence>
<comment type="caution">
    <text evidence="9">The sequence shown here is derived from an EMBL/GenBank/DDBJ whole genome shotgun (WGS) entry which is preliminary data.</text>
</comment>
<proteinExistence type="predicted"/>
<dbReference type="GO" id="GO:0006391">
    <property type="term" value="P:transcription initiation at mitochondrial promoter"/>
    <property type="evidence" value="ECO:0007669"/>
    <property type="project" value="TreeGrafter"/>
</dbReference>
<dbReference type="GO" id="GO:0005759">
    <property type="term" value="C:mitochondrial matrix"/>
    <property type="evidence" value="ECO:0007669"/>
    <property type="project" value="TreeGrafter"/>
</dbReference>
<comment type="function">
    <text evidence="7">Mitochondrial transcription factor that confers selective promoter recognition on the core subunit of the yeast mitochondrial RNA polymerase. Interacts with DNA in a non-specific manner.</text>
</comment>
<dbReference type="InterPro" id="IPR023165">
    <property type="entry name" value="rRNA_Ade_diMease-like_C"/>
</dbReference>
<protein>
    <recommendedName>
        <fullName evidence="2">Mitochondrial transcription factor 1</fullName>
    </recommendedName>
</protein>
<dbReference type="OrthoDB" id="16079at2759"/>
<dbReference type="Proteomes" id="UP000053831">
    <property type="component" value="Unassembled WGS sequence"/>
</dbReference>
<dbReference type="GO" id="GO:0034245">
    <property type="term" value="C:mitochondrial DNA-directed RNA polymerase complex"/>
    <property type="evidence" value="ECO:0007669"/>
    <property type="project" value="TreeGrafter"/>
</dbReference>
<name>A0A0M9VS51_ESCWE</name>
<dbReference type="PANTHER" id="PTHR11727">
    <property type="entry name" value="DIMETHYLADENOSINE TRANSFERASE"/>
    <property type="match status" value="1"/>
</dbReference>
<keyword evidence="3" id="KW-0489">Methyltransferase</keyword>
<evidence type="ECO:0000256" key="5">
    <source>
        <dbReference type="ARBA" id="ARBA00022691"/>
    </source>
</evidence>
<evidence type="ECO:0000256" key="8">
    <source>
        <dbReference type="SAM" id="MobiDB-lite"/>
    </source>
</evidence>
<dbReference type="PANTHER" id="PTHR11727:SF17">
    <property type="entry name" value="DIMETHYLADENOSINE TRANSFERASE 1, MITOCHONDRIAL"/>
    <property type="match status" value="1"/>
</dbReference>
<feature type="region of interest" description="Disordered" evidence="8">
    <location>
        <begin position="1"/>
        <end position="23"/>
    </location>
</feature>
<feature type="compositionally biased region" description="Low complexity" evidence="8">
    <location>
        <begin position="13"/>
        <end position="23"/>
    </location>
</feature>
<dbReference type="Gene3D" id="3.40.50.150">
    <property type="entry name" value="Vaccinia Virus protein VP39"/>
    <property type="match status" value="1"/>
</dbReference>